<gene>
    <name evidence="1" type="ORF">GCM10022402_26820</name>
</gene>
<evidence type="ECO:0008006" key="3">
    <source>
        <dbReference type="Google" id="ProtNLM"/>
    </source>
</evidence>
<proteinExistence type="predicted"/>
<comment type="caution">
    <text evidence="1">The sequence shown here is derived from an EMBL/GenBank/DDBJ whole genome shotgun (WGS) entry which is preliminary data.</text>
</comment>
<evidence type="ECO:0000313" key="1">
    <source>
        <dbReference type="EMBL" id="GAA3745879.1"/>
    </source>
</evidence>
<organism evidence="1 2">
    <name type="scientific">Salinactinospora qingdaonensis</name>
    <dbReference type="NCBI Taxonomy" id="702744"/>
    <lineage>
        <taxon>Bacteria</taxon>
        <taxon>Bacillati</taxon>
        <taxon>Actinomycetota</taxon>
        <taxon>Actinomycetes</taxon>
        <taxon>Streptosporangiales</taxon>
        <taxon>Nocardiopsidaceae</taxon>
        <taxon>Salinactinospora</taxon>
    </lineage>
</organism>
<evidence type="ECO:0000313" key="2">
    <source>
        <dbReference type="Proteomes" id="UP001500908"/>
    </source>
</evidence>
<keyword evidence="2" id="KW-1185">Reference proteome</keyword>
<accession>A0ABP7FRI9</accession>
<reference evidence="2" key="1">
    <citation type="journal article" date="2019" name="Int. J. Syst. Evol. Microbiol.">
        <title>The Global Catalogue of Microorganisms (GCM) 10K type strain sequencing project: providing services to taxonomists for standard genome sequencing and annotation.</title>
        <authorList>
            <consortium name="The Broad Institute Genomics Platform"/>
            <consortium name="The Broad Institute Genome Sequencing Center for Infectious Disease"/>
            <person name="Wu L."/>
            <person name="Ma J."/>
        </authorList>
    </citation>
    <scope>NUCLEOTIDE SEQUENCE [LARGE SCALE GENOMIC DNA]</scope>
    <source>
        <strain evidence="2">JCM 17137</strain>
    </source>
</reference>
<name>A0ABP7FRI9_9ACTN</name>
<protein>
    <recommendedName>
        <fullName evidence="3">Transcriptional regulator</fullName>
    </recommendedName>
</protein>
<dbReference type="Proteomes" id="UP001500908">
    <property type="component" value="Unassembled WGS sequence"/>
</dbReference>
<dbReference type="EMBL" id="BAABDD010000010">
    <property type="protein sequence ID" value="GAA3745879.1"/>
    <property type="molecule type" value="Genomic_DNA"/>
</dbReference>
<sequence>MDERMLEYEFTFVLDGISLDDHTAVQRLTEELDALLSHSHGTPRMTVAGEGPDAVTAALAVVTRALDLVPTMRVVRLDWDLVGVSDIAERTGRSRQNVTQWVRGQRHDRVPFPAPEGTAGHSLIWLWSEVNTWLCELGLDDGENRPTRVQMAEIDWRLHGLRRTPLTLDIGPDRGNVTRVAKQLVALAGSDTRFIDYLRAHPQMRGSHGQYTIVVCCPQDRAVDAFRRLSAYSHPVVLAVATDTGTIHTLIMAPGYDNAAENCELTPDMTVADWFGLMRLSPNREFTVTAGGLTTIAVRSPLELTPT</sequence>
<dbReference type="RefSeq" id="WP_344971528.1">
    <property type="nucleotide sequence ID" value="NZ_BAABDD010000010.1"/>
</dbReference>